<dbReference type="VEuPathDB" id="VectorBase:CQUJHB001329"/>
<feature type="compositionally biased region" description="Polar residues" evidence="1">
    <location>
        <begin position="352"/>
        <end position="363"/>
    </location>
</feature>
<sequence>MASMVKGTALSLRAQSELASSGSSYFEVRPPHSLFARPASFTFLHTDLHFPGTRKHPESSFGRTRPRRNSRPVTAVSGTTIRCNACKRNLAPRPSQPSRNTSILSRLAHEPRNCPSIPLIPHPARRGPNLSTTPTISPAQPDLNTVLEELRELRRSMTNGISVIQNNQGVLEQNQAKMAHGMARMDAKIDFVLGEPGAKLMATETPEKVMTVINTKEEFDAFEKKLKGEQFRLSLIDGMSFICGTTGREKGVNCAYKLIDYVFTREFLTKCSWTGAARTQHDSEGDSETETTADPASSNEPAKEKVPFKFYNRTRHFFLTLINKADSSFSELATDKFFKTVIKNSVQRLNAKAQTSTTKNRPSNLKYKKKSGVQELLTNE</sequence>
<dbReference type="EMBL" id="DS232280">
    <property type="protein sequence ID" value="EDS38985.1"/>
    <property type="molecule type" value="Genomic_DNA"/>
</dbReference>
<name>B0X255_CULQU</name>
<dbReference type="InParanoid" id="B0X255"/>
<dbReference type="OrthoDB" id="7728557at2759"/>
<evidence type="ECO:0000259" key="2">
    <source>
        <dbReference type="Pfam" id="PF16064"/>
    </source>
</evidence>
<dbReference type="KEGG" id="cqu:CpipJ_CPIJ013444"/>
<keyword evidence="5" id="KW-1185">Reference proteome</keyword>
<dbReference type="InterPro" id="IPR032071">
    <property type="entry name" value="DUF4806"/>
</dbReference>
<dbReference type="AlphaFoldDB" id="B0X255"/>
<feature type="region of interest" description="Disordered" evidence="1">
    <location>
        <begin position="278"/>
        <end position="305"/>
    </location>
</feature>
<evidence type="ECO:0000313" key="3">
    <source>
        <dbReference type="EMBL" id="EDS38985.1"/>
    </source>
</evidence>
<feature type="domain" description="DUF4806" evidence="2">
    <location>
        <begin position="213"/>
        <end position="319"/>
    </location>
</feature>
<dbReference type="OMA" id="AHEPRNC"/>
<evidence type="ECO:0000256" key="1">
    <source>
        <dbReference type="SAM" id="MobiDB-lite"/>
    </source>
</evidence>
<dbReference type="Proteomes" id="UP000002320">
    <property type="component" value="Unassembled WGS sequence"/>
</dbReference>
<dbReference type="VEuPathDB" id="VectorBase:CPIJ013444"/>
<evidence type="ECO:0000313" key="5">
    <source>
        <dbReference type="Proteomes" id="UP000002320"/>
    </source>
</evidence>
<evidence type="ECO:0000313" key="4">
    <source>
        <dbReference type="EnsemblMetazoa" id="CPIJ013444-PA"/>
    </source>
</evidence>
<reference evidence="3" key="1">
    <citation type="submission" date="2007-03" db="EMBL/GenBank/DDBJ databases">
        <title>Annotation of Culex pipiens quinquefasciatus.</title>
        <authorList>
            <consortium name="The Broad Institute Genome Sequencing Platform"/>
            <person name="Atkinson P.W."/>
            <person name="Hemingway J."/>
            <person name="Christensen B.M."/>
            <person name="Higgs S."/>
            <person name="Kodira C."/>
            <person name="Hannick L."/>
            <person name="Megy K."/>
            <person name="O'Leary S."/>
            <person name="Pearson M."/>
            <person name="Haas B.J."/>
            <person name="Mauceli E."/>
            <person name="Wortman J.R."/>
            <person name="Lee N.H."/>
            <person name="Guigo R."/>
            <person name="Stanke M."/>
            <person name="Alvarado L."/>
            <person name="Amedeo P."/>
            <person name="Antoine C.H."/>
            <person name="Arensburger P."/>
            <person name="Bidwell S.L."/>
            <person name="Crawford M."/>
            <person name="Camaro F."/>
            <person name="Devon K."/>
            <person name="Engels R."/>
            <person name="Hammond M."/>
            <person name="Howarth C."/>
            <person name="Koehrsen M."/>
            <person name="Lawson D."/>
            <person name="Montgomery P."/>
            <person name="Nene V."/>
            <person name="Nusbaum C."/>
            <person name="Puiu D."/>
            <person name="Romero-Severson J."/>
            <person name="Severson D.W."/>
            <person name="Shumway M."/>
            <person name="Sisk P."/>
            <person name="Stolte C."/>
            <person name="Zeng Q."/>
            <person name="Eisenstadt E."/>
            <person name="Fraser-Liggett C."/>
            <person name="Strausberg R."/>
            <person name="Galagan J."/>
            <person name="Birren B."/>
            <person name="Collins F.H."/>
        </authorList>
    </citation>
    <scope>NUCLEOTIDE SEQUENCE [LARGE SCALE GENOMIC DNA]</scope>
    <source>
        <strain evidence="3">JHB</strain>
    </source>
</reference>
<accession>B0X255</accession>
<dbReference type="eggNOG" id="ENOG502TD3N">
    <property type="taxonomic scope" value="Eukaryota"/>
</dbReference>
<reference evidence="4" key="2">
    <citation type="submission" date="2021-02" db="UniProtKB">
        <authorList>
            <consortium name="EnsemblMetazoa"/>
        </authorList>
    </citation>
    <scope>IDENTIFICATION</scope>
    <source>
        <strain evidence="4">JHB</strain>
    </source>
</reference>
<dbReference type="EnsemblMetazoa" id="CPIJ013444-RA">
    <property type="protein sequence ID" value="CPIJ013444-PA"/>
    <property type="gene ID" value="CPIJ013444"/>
</dbReference>
<feature type="region of interest" description="Disordered" evidence="1">
    <location>
        <begin position="352"/>
        <end position="380"/>
    </location>
</feature>
<protein>
    <recommendedName>
        <fullName evidence="2">DUF4806 domain-containing protein</fullName>
    </recommendedName>
</protein>
<dbReference type="HOGENOM" id="CLU_728165_0_0_1"/>
<organism>
    <name type="scientific">Culex quinquefasciatus</name>
    <name type="common">Southern house mosquito</name>
    <name type="synonym">Culex pungens</name>
    <dbReference type="NCBI Taxonomy" id="7176"/>
    <lineage>
        <taxon>Eukaryota</taxon>
        <taxon>Metazoa</taxon>
        <taxon>Ecdysozoa</taxon>
        <taxon>Arthropoda</taxon>
        <taxon>Hexapoda</taxon>
        <taxon>Insecta</taxon>
        <taxon>Pterygota</taxon>
        <taxon>Neoptera</taxon>
        <taxon>Endopterygota</taxon>
        <taxon>Diptera</taxon>
        <taxon>Nematocera</taxon>
        <taxon>Culicoidea</taxon>
        <taxon>Culicidae</taxon>
        <taxon>Culicinae</taxon>
        <taxon>Culicini</taxon>
        <taxon>Culex</taxon>
        <taxon>Culex</taxon>
    </lineage>
</organism>
<proteinExistence type="predicted"/>
<gene>
    <name evidence="4" type="primary">6046548</name>
    <name evidence="3" type="ORF">CpipJ_CPIJ013444</name>
</gene>
<dbReference type="Pfam" id="PF16064">
    <property type="entry name" value="DUF4806"/>
    <property type="match status" value="1"/>
</dbReference>
<feature type="region of interest" description="Disordered" evidence="1">
    <location>
        <begin position="52"/>
        <end position="75"/>
    </location>
</feature>